<evidence type="ECO:0000313" key="3">
    <source>
        <dbReference type="Proteomes" id="UP000886595"/>
    </source>
</evidence>
<dbReference type="AlphaFoldDB" id="A0A8X7SCB5"/>
<proteinExistence type="predicted"/>
<organism evidence="2 3">
    <name type="scientific">Brassica carinata</name>
    <name type="common">Ethiopian mustard</name>
    <name type="synonym">Abyssinian cabbage</name>
    <dbReference type="NCBI Taxonomy" id="52824"/>
    <lineage>
        <taxon>Eukaryota</taxon>
        <taxon>Viridiplantae</taxon>
        <taxon>Streptophyta</taxon>
        <taxon>Embryophyta</taxon>
        <taxon>Tracheophyta</taxon>
        <taxon>Spermatophyta</taxon>
        <taxon>Magnoliopsida</taxon>
        <taxon>eudicotyledons</taxon>
        <taxon>Gunneridae</taxon>
        <taxon>Pentapetalae</taxon>
        <taxon>rosids</taxon>
        <taxon>malvids</taxon>
        <taxon>Brassicales</taxon>
        <taxon>Brassicaceae</taxon>
        <taxon>Brassiceae</taxon>
        <taxon>Brassica</taxon>
    </lineage>
</organism>
<accession>A0A8X7SCB5</accession>
<evidence type="ECO:0000256" key="1">
    <source>
        <dbReference type="SAM" id="MobiDB-lite"/>
    </source>
</evidence>
<gene>
    <name evidence="2" type="ORF">Bca52824_033155</name>
</gene>
<protein>
    <submittedName>
        <fullName evidence="2">Uncharacterized protein</fullName>
    </submittedName>
</protein>
<dbReference type="EMBL" id="JAAMPC010000007">
    <property type="protein sequence ID" value="KAG2304504.1"/>
    <property type="molecule type" value="Genomic_DNA"/>
</dbReference>
<feature type="region of interest" description="Disordered" evidence="1">
    <location>
        <begin position="53"/>
        <end position="169"/>
    </location>
</feature>
<feature type="compositionally biased region" description="Basic and acidic residues" evidence="1">
    <location>
        <begin position="316"/>
        <end position="328"/>
    </location>
</feature>
<feature type="region of interest" description="Disordered" evidence="1">
    <location>
        <begin position="316"/>
        <end position="336"/>
    </location>
</feature>
<reference evidence="2 3" key="1">
    <citation type="submission" date="2020-02" db="EMBL/GenBank/DDBJ databases">
        <authorList>
            <person name="Ma Q."/>
            <person name="Huang Y."/>
            <person name="Song X."/>
            <person name="Pei D."/>
        </authorList>
    </citation>
    <scope>NUCLEOTIDE SEQUENCE [LARGE SCALE GENOMIC DNA]</scope>
    <source>
        <strain evidence="2">Sxm20200214</strain>
        <tissue evidence="2">Leaf</tissue>
    </source>
</reference>
<comment type="caution">
    <text evidence="2">The sequence shown here is derived from an EMBL/GenBank/DDBJ whole genome shotgun (WGS) entry which is preliminary data.</text>
</comment>
<keyword evidence="3" id="KW-1185">Reference proteome</keyword>
<feature type="compositionally biased region" description="Basic residues" evidence="1">
    <location>
        <begin position="142"/>
        <end position="153"/>
    </location>
</feature>
<sequence length="381" mass="42583">MTVSWASYIIDRPSNKTDDWQHQYFFVKSDEYVFVEPPNDEARVLWSHLDEGSRSIKATESKHKKQKNSKGDADPSATLQTVEKGTHEGFVGNLSEERPHKRKKKAEGQDGADNPVDSASGGGDGVAKGDTLDPSEVLPEKGKKKKKTKKKMKAAMEDQGAPVATSHEGEDAPLMIAAYSQSVEPLMDGRPITVPKCRSGSVRRVALDAGRLTFSKEYASASNAFVKLRDPMDIVVERYDATLARSQRSITARNAVIRKTRRERRWVFDHAATASRKRDRVRFRFQGEKIRADLLEDKLALAREATENVLKEKAQLEQENNRLERDDNGVGQGSDCHDVSVQWSFRPYPGPSDSLKLVRAAMQSPRSGRWGFQGEGRGGRQ</sequence>
<name>A0A8X7SCB5_BRACI</name>
<dbReference type="Proteomes" id="UP000886595">
    <property type="component" value="Unassembled WGS sequence"/>
</dbReference>
<evidence type="ECO:0000313" key="2">
    <source>
        <dbReference type="EMBL" id="KAG2304504.1"/>
    </source>
</evidence>